<dbReference type="GO" id="GO:0004523">
    <property type="term" value="F:RNA-DNA hybrid ribonuclease activity"/>
    <property type="evidence" value="ECO:0007669"/>
    <property type="project" value="UniProtKB-UniRule"/>
</dbReference>
<dbReference type="PIRSF" id="PIRSF036852">
    <property type="entry name" value="Ribonuclease_H1_euk"/>
    <property type="match status" value="1"/>
</dbReference>
<feature type="domain" description="RNase H type-1" evidence="11">
    <location>
        <begin position="118"/>
        <end position="266"/>
    </location>
</feature>
<evidence type="ECO:0000256" key="4">
    <source>
        <dbReference type="ARBA" id="ARBA00022722"/>
    </source>
</evidence>
<dbReference type="InterPro" id="IPR012337">
    <property type="entry name" value="RNaseH-like_sf"/>
</dbReference>
<dbReference type="EMBL" id="GEDV01007074">
    <property type="protein sequence ID" value="JAP81483.1"/>
    <property type="molecule type" value="Transcribed_RNA"/>
</dbReference>
<evidence type="ECO:0000256" key="8">
    <source>
        <dbReference type="ARBA" id="ARBA00022842"/>
    </source>
</evidence>
<evidence type="ECO:0000256" key="2">
    <source>
        <dbReference type="ARBA" id="ARBA00001946"/>
    </source>
</evidence>
<dbReference type="GO" id="GO:0000287">
    <property type="term" value="F:magnesium ion binding"/>
    <property type="evidence" value="ECO:0007669"/>
    <property type="project" value="UniProtKB-UniRule"/>
</dbReference>
<keyword evidence="4 9" id="KW-0540">Nuclease</keyword>
<evidence type="ECO:0000256" key="1">
    <source>
        <dbReference type="ARBA" id="ARBA00000077"/>
    </source>
</evidence>
<dbReference type="InterPro" id="IPR037056">
    <property type="entry name" value="RNase_H1_N_sf"/>
</dbReference>
<keyword evidence="7 9" id="KW-0378">Hydrolase</keyword>
<keyword evidence="8 9" id="KW-0460">Magnesium</keyword>
<evidence type="ECO:0000313" key="12">
    <source>
        <dbReference type="EMBL" id="JAP81483.1"/>
    </source>
</evidence>
<dbReference type="Gene3D" id="3.30.420.10">
    <property type="entry name" value="Ribonuclease H-like superfamily/Ribonuclease H"/>
    <property type="match status" value="1"/>
</dbReference>
<evidence type="ECO:0000256" key="5">
    <source>
        <dbReference type="ARBA" id="ARBA00022723"/>
    </source>
</evidence>
<evidence type="ECO:0000259" key="11">
    <source>
        <dbReference type="PROSITE" id="PS50879"/>
    </source>
</evidence>
<dbReference type="PANTHER" id="PTHR10642">
    <property type="entry name" value="RIBONUCLEASE H1"/>
    <property type="match status" value="1"/>
</dbReference>
<sequence length="272" mass="30158">MVFRRLLTVALGLMPKKGQFYYAVRNGRQKGVFLTWPECESQVKGYPRPVYKKFSTEQEAWAFVNNDPNGEVTLSGSGAFGVSCHSVGKALQGRKRKHGSDTVEEQRDQRFCPDPNDPSDMLHVYTDGACTHNGGINGTPRAAIGVYWGPNHPMNISERLPGRQTNNRAEIHAAVRALQQVRNVGGRHVTIYTDSSFLINSVTKWMDGWIKKGWKLSDGQAVKNKEDFLELLKAAEGLRVKWVHVRGHSGVPGNEQADRLAVAALDLPLPPG</sequence>
<dbReference type="CDD" id="cd09280">
    <property type="entry name" value="RNase_HI_eukaryote_like"/>
    <property type="match status" value="1"/>
</dbReference>
<name>A0A131YQF3_RHIAP</name>
<evidence type="ECO:0000256" key="9">
    <source>
        <dbReference type="PIRNR" id="PIRNR036852"/>
    </source>
</evidence>
<dbReference type="InterPro" id="IPR002156">
    <property type="entry name" value="RNaseH_domain"/>
</dbReference>
<proteinExistence type="inferred from homology"/>
<accession>A0A131YQF3</accession>
<feature type="compositionally biased region" description="Basic and acidic residues" evidence="10">
    <location>
        <begin position="99"/>
        <end position="111"/>
    </location>
</feature>
<protein>
    <recommendedName>
        <fullName evidence="9">Ribonuclease H1</fullName>
        <shortName evidence="9">RNase H1</shortName>
        <ecNumber evidence="9">3.1.26.4</ecNumber>
    </recommendedName>
</protein>
<comment type="cofactor">
    <cofactor evidence="2 9">
        <name>Mg(2+)</name>
        <dbReference type="ChEBI" id="CHEBI:18420"/>
    </cofactor>
</comment>
<dbReference type="Pfam" id="PF01693">
    <property type="entry name" value="Cauli_VI"/>
    <property type="match status" value="1"/>
</dbReference>
<dbReference type="InterPro" id="IPR009027">
    <property type="entry name" value="Ribosomal_bL9/RNase_H1_N"/>
</dbReference>
<evidence type="ECO:0000256" key="3">
    <source>
        <dbReference type="ARBA" id="ARBA00005300"/>
    </source>
</evidence>
<evidence type="ECO:0000256" key="6">
    <source>
        <dbReference type="ARBA" id="ARBA00022759"/>
    </source>
</evidence>
<dbReference type="Gene3D" id="3.40.970.10">
    <property type="entry name" value="Ribonuclease H1, N-terminal domain"/>
    <property type="match status" value="1"/>
</dbReference>
<dbReference type="AlphaFoldDB" id="A0A131YQF3"/>
<feature type="region of interest" description="Disordered" evidence="10">
    <location>
        <begin position="91"/>
        <end position="118"/>
    </location>
</feature>
<organism evidence="12">
    <name type="scientific">Rhipicephalus appendiculatus</name>
    <name type="common">Brown ear tick</name>
    <dbReference type="NCBI Taxonomy" id="34631"/>
    <lineage>
        <taxon>Eukaryota</taxon>
        <taxon>Metazoa</taxon>
        <taxon>Ecdysozoa</taxon>
        <taxon>Arthropoda</taxon>
        <taxon>Chelicerata</taxon>
        <taxon>Arachnida</taxon>
        <taxon>Acari</taxon>
        <taxon>Parasitiformes</taxon>
        <taxon>Ixodida</taxon>
        <taxon>Ixodoidea</taxon>
        <taxon>Ixodidae</taxon>
        <taxon>Rhipicephalinae</taxon>
        <taxon>Rhipicephalus</taxon>
        <taxon>Rhipicephalus</taxon>
    </lineage>
</organism>
<reference evidence="12" key="1">
    <citation type="journal article" date="2016" name="Ticks Tick Borne Dis.">
        <title>De novo assembly and annotation of the salivary gland transcriptome of Rhipicephalus appendiculatus male and female ticks during blood feeding.</title>
        <authorList>
            <person name="de Castro M.H."/>
            <person name="de Klerk D."/>
            <person name="Pienaar R."/>
            <person name="Latif A.A."/>
            <person name="Rees D.J."/>
            <person name="Mans B.J."/>
        </authorList>
    </citation>
    <scope>NUCLEOTIDE SEQUENCE</scope>
    <source>
        <tissue evidence="12">Salivary glands</tissue>
    </source>
</reference>
<evidence type="ECO:0000256" key="7">
    <source>
        <dbReference type="ARBA" id="ARBA00022801"/>
    </source>
</evidence>
<dbReference type="SUPFAM" id="SSF53098">
    <property type="entry name" value="Ribonuclease H-like"/>
    <property type="match status" value="1"/>
</dbReference>
<dbReference type="InterPro" id="IPR036397">
    <property type="entry name" value="RNaseH_sf"/>
</dbReference>
<dbReference type="InterPro" id="IPR017067">
    <property type="entry name" value="RNase_H1_euk"/>
</dbReference>
<dbReference type="GO" id="GO:0003676">
    <property type="term" value="F:nucleic acid binding"/>
    <property type="evidence" value="ECO:0007669"/>
    <property type="project" value="UniProtKB-UniRule"/>
</dbReference>
<evidence type="ECO:0000256" key="10">
    <source>
        <dbReference type="SAM" id="MobiDB-lite"/>
    </source>
</evidence>
<dbReference type="PANTHER" id="PTHR10642:SF26">
    <property type="entry name" value="RIBONUCLEASE H1"/>
    <property type="match status" value="1"/>
</dbReference>
<keyword evidence="6 9" id="KW-0255">Endonuclease</keyword>
<keyword evidence="5 9" id="KW-0479">Metal-binding</keyword>
<dbReference type="FunFam" id="3.40.970.10:FF:000001">
    <property type="entry name" value="Ribonuclease H1"/>
    <property type="match status" value="1"/>
</dbReference>
<dbReference type="SUPFAM" id="SSF55658">
    <property type="entry name" value="L9 N-domain-like"/>
    <property type="match status" value="1"/>
</dbReference>
<comment type="similarity">
    <text evidence="3 9">Belongs to the RNase H family.</text>
</comment>
<comment type="catalytic activity">
    <reaction evidence="1 9">
        <text>Endonucleolytic cleavage to 5'-phosphomonoester.</text>
        <dbReference type="EC" id="3.1.26.4"/>
    </reaction>
</comment>
<dbReference type="GO" id="GO:0043137">
    <property type="term" value="P:DNA replication, removal of RNA primer"/>
    <property type="evidence" value="ECO:0007669"/>
    <property type="project" value="TreeGrafter"/>
</dbReference>
<dbReference type="EC" id="3.1.26.4" evidence="9"/>
<dbReference type="InterPro" id="IPR050092">
    <property type="entry name" value="RNase_H"/>
</dbReference>
<dbReference type="PROSITE" id="PS50879">
    <property type="entry name" value="RNASE_H_1"/>
    <property type="match status" value="1"/>
</dbReference>
<dbReference type="InterPro" id="IPR011320">
    <property type="entry name" value="RNase_H1_N"/>
</dbReference>
<dbReference type="FunFam" id="3.30.420.10:FF:000115">
    <property type="entry name" value="Ribonuclease H"/>
    <property type="match status" value="1"/>
</dbReference>
<comment type="function">
    <text evidence="9">Endonuclease that specifically degrades the RNA of RNA-DNA hybrids.</text>
</comment>
<dbReference type="Pfam" id="PF00075">
    <property type="entry name" value="RNase_H"/>
    <property type="match status" value="1"/>
</dbReference>